<name>A0A1X7AQV5_9GAMM</name>
<evidence type="ECO:0000313" key="1">
    <source>
        <dbReference type="EMBL" id="SMA50686.1"/>
    </source>
</evidence>
<sequence>MGFGIDRKSSPSPSNMTKLLNEARREAGQTRSGEKVEVTEGKKDSWFMNLKLVRLVRQLWNYIVTPKQDVKPFISAQDMKDVGPVYQMPLEEVKALKTSEQRTAYEAKHQGVENSPFSYNPEIHDGAVMIIGAPGSGKSALINGLIEKESGQTIKKKKKKKNAANEVNFKASTAASRPDGHKIGDHRVFELKPSQEIGGVWQPTAEACDTPKKLNHASACIYCHKATETRFIANSASHTYFLMPFRHLPKDDAGLPDTSLMRILLSWGKEKTDELVGRHNGDMQKANVEARQMWLTIFNDTLKAEFGPDIRPLTLEQLTAPMCKAEDMAKYMDL</sequence>
<reference evidence="1 2" key="1">
    <citation type="submission" date="2017-03" db="EMBL/GenBank/DDBJ databases">
        <authorList>
            <person name="Afonso C.L."/>
            <person name="Miller P.J."/>
            <person name="Scott M.A."/>
            <person name="Spackman E."/>
            <person name="Goraichik I."/>
            <person name="Dimitrov K.M."/>
            <person name="Suarez D.L."/>
            <person name="Swayne D.E."/>
        </authorList>
    </citation>
    <scope>NUCLEOTIDE SEQUENCE [LARGE SCALE GENOMIC DNA]</scope>
    <source>
        <strain evidence="1">SB41UT1</strain>
    </source>
</reference>
<dbReference type="RefSeq" id="WP_133060633.1">
    <property type="nucleotide sequence ID" value="NZ_CBCSCN010000015.1"/>
</dbReference>
<dbReference type="EMBL" id="FWPT01000015">
    <property type="protein sequence ID" value="SMA50686.1"/>
    <property type="molecule type" value="Genomic_DNA"/>
</dbReference>
<dbReference type="Gene3D" id="3.40.50.300">
    <property type="entry name" value="P-loop containing nucleotide triphosphate hydrolases"/>
    <property type="match status" value="1"/>
</dbReference>
<dbReference type="AlphaFoldDB" id="A0A1X7AQV5"/>
<protein>
    <submittedName>
        <fullName evidence="1">Uncharacterized protein</fullName>
    </submittedName>
</protein>
<dbReference type="Proteomes" id="UP000196573">
    <property type="component" value="Unassembled WGS sequence"/>
</dbReference>
<dbReference type="InterPro" id="IPR027417">
    <property type="entry name" value="P-loop_NTPase"/>
</dbReference>
<proteinExistence type="predicted"/>
<evidence type="ECO:0000313" key="2">
    <source>
        <dbReference type="Proteomes" id="UP000196573"/>
    </source>
</evidence>
<accession>A0A1X7AQV5</accession>
<gene>
    <name evidence="1" type="ORF">EHSB41UT_04503</name>
</gene>
<organism evidence="1 2">
    <name type="scientific">Parendozoicomonas haliclonae</name>
    <dbReference type="NCBI Taxonomy" id="1960125"/>
    <lineage>
        <taxon>Bacteria</taxon>
        <taxon>Pseudomonadati</taxon>
        <taxon>Pseudomonadota</taxon>
        <taxon>Gammaproteobacteria</taxon>
        <taxon>Oceanospirillales</taxon>
        <taxon>Endozoicomonadaceae</taxon>
        <taxon>Parendozoicomonas</taxon>
    </lineage>
</organism>
<keyword evidence="2" id="KW-1185">Reference proteome</keyword>